<evidence type="ECO:0000313" key="2">
    <source>
        <dbReference type="EMBL" id="KAL2057093.1"/>
    </source>
</evidence>
<keyword evidence="3" id="KW-1185">Reference proteome</keyword>
<comment type="caution">
    <text evidence="2">The sequence shown here is derived from an EMBL/GenBank/DDBJ whole genome shotgun (WGS) entry which is preliminary data.</text>
</comment>
<dbReference type="EMBL" id="JBHFEH010000006">
    <property type="protein sequence ID" value="KAL2057093.1"/>
    <property type="molecule type" value="Genomic_DNA"/>
</dbReference>
<feature type="region of interest" description="Disordered" evidence="1">
    <location>
        <begin position="24"/>
        <end position="49"/>
    </location>
</feature>
<dbReference type="Proteomes" id="UP001590951">
    <property type="component" value="Unassembled WGS sequence"/>
</dbReference>
<evidence type="ECO:0000256" key="1">
    <source>
        <dbReference type="SAM" id="MobiDB-lite"/>
    </source>
</evidence>
<evidence type="ECO:0008006" key="4">
    <source>
        <dbReference type="Google" id="ProtNLM"/>
    </source>
</evidence>
<name>A0ABR4BHJ9_9LECA</name>
<feature type="compositionally biased region" description="Basic residues" evidence="1">
    <location>
        <begin position="33"/>
        <end position="43"/>
    </location>
</feature>
<protein>
    <recommendedName>
        <fullName evidence="4">Transposase</fullName>
    </recommendedName>
</protein>
<reference evidence="2 3" key="1">
    <citation type="submission" date="2024-09" db="EMBL/GenBank/DDBJ databases">
        <title>Rethinking Asexuality: The Enigmatic Case of Functional Sexual Genes in Lepraria (Stereocaulaceae).</title>
        <authorList>
            <person name="Doellman M."/>
            <person name="Sun Y."/>
            <person name="Barcenas-Pena A."/>
            <person name="Lumbsch H.T."/>
            <person name="Grewe F."/>
        </authorList>
    </citation>
    <scope>NUCLEOTIDE SEQUENCE [LARGE SCALE GENOMIC DNA]</scope>
    <source>
        <strain evidence="2 3">Grewe 0041</strain>
    </source>
</reference>
<evidence type="ECO:0000313" key="3">
    <source>
        <dbReference type="Proteomes" id="UP001590951"/>
    </source>
</evidence>
<accession>A0ABR4BHJ9</accession>
<proteinExistence type="predicted"/>
<gene>
    <name evidence="2" type="ORF">ABVK25_002832</name>
</gene>
<sequence>MHPPTPEAQPNFVILSDCLSTPVIHRSAPKSSSGKRRRPKGRKSNVILSPSAVLDADTNDAKHLADFIDMR</sequence>
<organism evidence="2 3">
    <name type="scientific">Lepraria finkii</name>
    <dbReference type="NCBI Taxonomy" id="1340010"/>
    <lineage>
        <taxon>Eukaryota</taxon>
        <taxon>Fungi</taxon>
        <taxon>Dikarya</taxon>
        <taxon>Ascomycota</taxon>
        <taxon>Pezizomycotina</taxon>
        <taxon>Lecanoromycetes</taxon>
        <taxon>OSLEUM clade</taxon>
        <taxon>Lecanoromycetidae</taxon>
        <taxon>Lecanorales</taxon>
        <taxon>Lecanorineae</taxon>
        <taxon>Stereocaulaceae</taxon>
        <taxon>Lepraria</taxon>
    </lineage>
</organism>